<keyword evidence="3 8" id="KW-0813">Transport</keyword>
<feature type="compositionally biased region" description="Basic and acidic residues" evidence="9">
    <location>
        <begin position="22"/>
        <end position="33"/>
    </location>
</feature>
<keyword evidence="6 10" id="KW-1133">Transmembrane helix</keyword>
<evidence type="ECO:0000256" key="6">
    <source>
        <dbReference type="ARBA" id="ARBA00022989"/>
    </source>
</evidence>
<dbReference type="PANTHER" id="PTHR31806">
    <property type="entry name" value="PURINE-CYTOSINE PERMEASE FCY2-RELATED"/>
    <property type="match status" value="1"/>
</dbReference>
<comment type="caution">
    <text evidence="11">The sequence shown here is derived from an EMBL/GenBank/DDBJ whole genome shotgun (WGS) entry which is preliminary data.</text>
</comment>
<dbReference type="InterPro" id="IPR026030">
    <property type="entry name" value="Pur-cyt_permease_Fcy2/21/22"/>
</dbReference>
<dbReference type="Gene3D" id="1.10.4160.10">
    <property type="entry name" value="Hydantoin permease"/>
    <property type="match status" value="1"/>
</dbReference>
<feature type="region of interest" description="Disordered" evidence="9">
    <location>
        <begin position="1"/>
        <end position="50"/>
    </location>
</feature>
<feature type="transmembrane region" description="Helical" evidence="10">
    <location>
        <begin position="424"/>
        <end position="446"/>
    </location>
</feature>
<feature type="transmembrane region" description="Helical" evidence="10">
    <location>
        <begin position="501"/>
        <end position="519"/>
    </location>
</feature>
<dbReference type="GO" id="GO:0005886">
    <property type="term" value="C:plasma membrane"/>
    <property type="evidence" value="ECO:0007669"/>
    <property type="project" value="TreeGrafter"/>
</dbReference>
<feature type="compositionally biased region" description="Low complexity" evidence="9">
    <location>
        <begin position="7"/>
        <end position="21"/>
    </location>
</feature>
<dbReference type="PANTHER" id="PTHR31806:SF8">
    <property type="entry name" value="TRANSPORTER, PUTATIVE (AFU_ORTHOLOGUE AFUA_2G03000)-RELATED"/>
    <property type="match status" value="1"/>
</dbReference>
<keyword evidence="4" id="KW-0597">Phosphoprotein</keyword>
<dbReference type="InterPro" id="IPR001248">
    <property type="entry name" value="Pur-cyt_permease"/>
</dbReference>
<dbReference type="PIRSF" id="PIRSF002744">
    <property type="entry name" value="Pur-cyt_permease"/>
    <property type="match status" value="1"/>
</dbReference>
<feature type="transmembrane region" description="Helical" evidence="10">
    <location>
        <begin position="396"/>
        <end position="412"/>
    </location>
</feature>
<dbReference type="FunFam" id="1.10.4160.10:FF:000002">
    <property type="entry name" value="Purine-cytosine permease fcyB"/>
    <property type="match status" value="1"/>
</dbReference>
<feature type="transmembrane region" description="Helical" evidence="10">
    <location>
        <begin position="129"/>
        <end position="148"/>
    </location>
</feature>
<evidence type="ECO:0000256" key="8">
    <source>
        <dbReference type="PIRNR" id="PIRNR002744"/>
    </source>
</evidence>
<dbReference type="Proteomes" id="UP001218218">
    <property type="component" value="Unassembled WGS sequence"/>
</dbReference>
<accession>A0AAD7A8V7</accession>
<feature type="transmembrane region" description="Helical" evidence="10">
    <location>
        <begin position="466"/>
        <end position="489"/>
    </location>
</feature>
<evidence type="ECO:0000313" key="11">
    <source>
        <dbReference type="EMBL" id="KAJ7352313.1"/>
    </source>
</evidence>
<feature type="transmembrane region" description="Helical" evidence="10">
    <location>
        <begin position="96"/>
        <end position="123"/>
    </location>
</feature>
<feature type="transmembrane region" description="Helical" evidence="10">
    <location>
        <begin position="271"/>
        <end position="293"/>
    </location>
</feature>
<sequence>MWMMRHNNLSPLNSPLPTSPLMEHHDTEKDATEKGAAPSTDQVARAAGPQPSRLNTLRRWNAAIESLSGFEARGISRVSPDERQPPSRWDEISVALLWFSANISMNNLAVGLFGPLVFGLGFLDSAMCAVFGGLLGALSTAYMSIWGPQSGNRTMVVVRYFMGYWPAKIPTFLNIMLMVGYCTIDAIISGQMLSAINGGTMSIVVGIIVVQIVCWIVAAFGMKYFQYYERFSWIPQLLVLFILIGSAGPSFDTSVQSTGTPTQIAANRLSFLSLCLYIPNSWGAAASDFYVYYPERTSKVKVFFLTLTGLWLSFTLVFLLGIGFGTGITSNAAWSDAYSTSTGALIVEGYAPLHGFGRFCAVIVALGVISNSIPGTYSAALGCQVLGRHGKALPRWVWSCVLVLVELVLALAGREHLLALMQNFLSLMGYWIEFMVAIVLLEHLWFRGGAVEFDWARWEDKSYLPVGAAALVAFLIGWAGAILGMYQIWYTGPLASMSGPADVGLWVGTGFTVVAYIPLRYLELNYFGR</sequence>
<keyword evidence="12" id="KW-1185">Reference proteome</keyword>
<dbReference type="AlphaFoldDB" id="A0AAD7A8V7"/>
<evidence type="ECO:0000256" key="9">
    <source>
        <dbReference type="SAM" id="MobiDB-lite"/>
    </source>
</evidence>
<evidence type="ECO:0000256" key="5">
    <source>
        <dbReference type="ARBA" id="ARBA00022692"/>
    </source>
</evidence>
<keyword evidence="7 8" id="KW-0472">Membrane</keyword>
<dbReference type="GO" id="GO:0022857">
    <property type="term" value="F:transmembrane transporter activity"/>
    <property type="evidence" value="ECO:0007669"/>
    <property type="project" value="InterPro"/>
</dbReference>
<organism evidence="11 12">
    <name type="scientific">Mycena albidolilacea</name>
    <dbReference type="NCBI Taxonomy" id="1033008"/>
    <lineage>
        <taxon>Eukaryota</taxon>
        <taxon>Fungi</taxon>
        <taxon>Dikarya</taxon>
        <taxon>Basidiomycota</taxon>
        <taxon>Agaricomycotina</taxon>
        <taxon>Agaricomycetes</taxon>
        <taxon>Agaricomycetidae</taxon>
        <taxon>Agaricales</taxon>
        <taxon>Marasmiineae</taxon>
        <taxon>Mycenaceae</taxon>
        <taxon>Mycena</taxon>
    </lineage>
</organism>
<feature type="transmembrane region" description="Helical" evidence="10">
    <location>
        <begin position="302"/>
        <end position="324"/>
    </location>
</feature>
<feature type="transmembrane region" description="Helical" evidence="10">
    <location>
        <begin position="169"/>
        <end position="188"/>
    </location>
</feature>
<evidence type="ECO:0000256" key="2">
    <source>
        <dbReference type="ARBA" id="ARBA00008974"/>
    </source>
</evidence>
<gene>
    <name evidence="11" type="ORF">DFH08DRAFT_990815</name>
</gene>
<evidence type="ECO:0000256" key="1">
    <source>
        <dbReference type="ARBA" id="ARBA00004141"/>
    </source>
</evidence>
<feature type="transmembrane region" description="Helical" evidence="10">
    <location>
        <begin position="200"/>
        <end position="221"/>
    </location>
</feature>
<dbReference type="GO" id="GO:0000329">
    <property type="term" value="C:fungal-type vacuole membrane"/>
    <property type="evidence" value="ECO:0007669"/>
    <property type="project" value="TreeGrafter"/>
</dbReference>
<name>A0AAD7A8V7_9AGAR</name>
<dbReference type="Pfam" id="PF02133">
    <property type="entry name" value="Transp_cyt_pur"/>
    <property type="match status" value="1"/>
</dbReference>
<proteinExistence type="inferred from homology"/>
<protein>
    <submittedName>
        <fullName evidence="11">Permease for cytosine/purines, uracil, thiamine, allantoin-domain-containing protein</fullName>
    </submittedName>
</protein>
<reference evidence="11" key="1">
    <citation type="submission" date="2023-03" db="EMBL/GenBank/DDBJ databases">
        <title>Massive genome expansion in bonnet fungi (Mycena s.s.) driven by repeated elements and novel gene families across ecological guilds.</title>
        <authorList>
            <consortium name="Lawrence Berkeley National Laboratory"/>
            <person name="Harder C.B."/>
            <person name="Miyauchi S."/>
            <person name="Viragh M."/>
            <person name="Kuo A."/>
            <person name="Thoen E."/>
            <person name="Andreopoulos B."/>
            <person name="Lu D."/>
            <person name="Skrede I."/>
            <person name="Drula E."/>
            <person name="Henrissat B."/>
            <person name="Morin E."/>
            <person name="Kohler A."/>
            <person name="Barry K."/>
            <person name="LaButti K."/>
            <person name="Morin E."/>
            <person name="Salamov A."/>
            <person name="Lipzen A."/>
            <person name="Mereny Z."/>
            <person name="Hegedus B."/>
            <person name="Baldrian P."/>
            <person name="Stursova M."/>
            <person name="Weitz H."/>
            <person name="Taylor A."/>
            <person name="Grigoriev I.V."/>
            <person name="Nagy L.G."/>
            <person name="Martin F."/>
            <person name="Kauserud H."/>
        </authorList>
    </citation>
    <scope>NUCLEOTIDE SEQUENCE</scope>
    <source>
        <strain evidence="11">CBHHK002</strain>
    </source>
</reference>
<comment type="similarity">
    <text evidence="2 8">Belongs to the purine-cytosine permease (2.A.39) family.</text>
</comment>
<evidence type="ECO:0000256" key="4">
    <source>
        <dbReference type="ARBA" id="ARBA00022553"/>
    </source>
</evidence>
<evidence type="ECO:0000256" key="7">
    <source>
        <dbReference type="ARBA" id="ARBA00023136"/>
    </source>
</evidence>
<dbReference type="GO" id="GO:0015851">
    <property type="term" value="P:nucleobase transport"/>
    <property type="evidence" value="ECO:0007669"/>
    <property type="project" value="UniProtKB-ARBA"/>
</dbReference>
<evidence type="ECO:0000256" key="3">
    <source>
        <dbReference type="ARBA" id="ARBA00022448"/>
    </source>
</evidence>
<dbReference type="EMBL" id="JARIHO010000012">
    <property type="protein sequence ID" value="KAJ7352313.1"/>
    <property type="molecule type" value="Genomic_DNA"/>
</dbReference>
<evidence type="ECO:0000256" key="10">
    <source>
        <dbReference type="SAM" id="Phobius"/>
    </source>
</evidence>
<evidence type="ECO:0000313" key="12">
    <source>
        <dbReference type="Proteomes" id="UP001218218"/>
    </source>
</evidence>
<keyword evidence="5 10" id="KW-0812">Transmembrane</keyword>
<comment type="subcellular location">
    <subcellularLocation>
        <location evidence="1">Membrane</location>
        <topology evidence="1">Multi-pass membrane protein</topology>
    </subcellularLocation>
</comment>
<feature type="transmembrane region" description="Helical" evidence="10">
    <location>
        <begin position="233"/>
        <end position="251"/>
    </location>
</feature>